<dbReference type="KEGG" id="aot:AcetOri_orf00648"/>
<evidence type="ECO:0000256" key="1">
    <source>
        <dbReference type="SAM" id="MobiDB-lite"/>
    </source>
</evidence>
<dbReference type="Pfam" id="PF14022">
    <property type="entry name" value="DUF4238"/>
    <property type="match status" value="1"/>
</dbReference>
<organism evidence="2 3">
    <name type="scientific">Acetobacter orientalis</name>
    <dbReference type="NCBI Taxonomy" id="146474"/>
    <lineage>
        <taxon>Bacteria</taxon>
        <taxon>Pseudomonadati</taxon>
        <taxon>Pseudomonadota</taxon>
        <taxon>Alphaproteobacteria</taxon>
        <taxon>Acetobacterales</taxon>
        <taxon>Acetobacteraceae</taxon>
        <taxon>Acetobacter</taxon>
    </lineage>
</organism>
<dbReference type="EMBL" id="AP018515">
    <property type="protein sequence ID" value="BBC78799.1"/>
    <property type="molecule type" value="Genomic_DNA"/>
</dbReference>
<dbReference type="AlphaFoldDB" id="A0A2Z5ZEE7"/>
<protein>
    <recommendedName>
        <fullName evidence="4">DUF4238 domain-containing protein</fullName>
    </recommendedName>
</protein>
<feature type="region of interest" description="Disordered" evidence="1">
    <location>
        <begin position="1"/>
        <end position="24"/>
    </location>
</feature>
<gene>
    <name evidence="2" type="ORF">AcetOrient_orf00648</name>
</gene>
<feature type="compositionally biased region" description="Polar residues" evidence="1">
    <location>
        <begin position="7"/>
        <end position="22"/>
    </location>
</feature>
<proteinExistence type="predicted"/>
<dbReference type="InterPro" id="IPR025332">
    <property type="entry name" value="DUF4238"/>
</dbReference>
<dbReference type="Proteomes" id="UP000270034">
    <property type="component" value="Chromosome"/>
</dbReference>
<reference evidence="2 3" key="1">
    <citation type="submission" date="2018-02" db="EMBL/GenBank/DDBJ databases">
        <title>Acetobacter orientalis genome.</title>
        <authorList>
            <person name="Nakashima N."/>
            <person name="Tamura T."/>
        </authorList>
    </citation>
    <scope>NUCLEOTIDE SEQUENCE [LARGE SCALE GENOMIC DNA]</scope>
    <source>
        <strain evidence="2 3">FAN1</strain>
    </source>
</reference>
<evidence type="ECO:0000313" key="3">
    <source>
        <dbReference type="Proteomes" id="UP000270034"/>
    </source>
</evidence>
<sequence length="337" mass="39394">MTDKQTTDMNDVSESRQTVFENQESKRHHHIPRLYLKRWCNERDKLYEFRRFDKNSQVKSCQKSPKYTGFTWNCYNLDGLPITLPTVGRTHMEDKFFKNVDQSVDGPLNLLNNMEIPSSNEDRTSLAMFLVSLVVRNPWFFGAMRSEFNGTDFRKIVTKFSEANREMDFSHLLTSESGFDLACALFFEEIIINKNILNTVINCHWDLARDDNSRLLTSDAPVWWSGFPDNNSDFFAMLSISPSLSLIIGNSKRTVDLAKKTTTLFTQYNDNICKQAFKMIFSNNNNQQRFIDNRLERFEEYVGLSNYKFMNFFSLNRCGAYPSPIEERLRDARGNFA</sequence>
<accession>A0A2Z5ZEE7</accession>
<evidence type="ECO:0008006" key="4">
    <source>
        <dbReference type="Google" id="ProtNLM"/>
    </source>
</evidence>
<evidence type="ECO:0000313" key="2">
    <source>
        <dbReference type="EMBL" id="BBC78799.1"/>
    </source>
</evidence>
<name>A0A2Z5ZEE7_9PROT</name>